<dbReference type="InterPro" id="IPR010982">
    <property type="entry name" value="Lambda_DNA-bd_dom_sf"/>
</dbReference>
<dbReference type="SUPFAM" id="SSF47413">
    <property type="entry name" value="lambda repressor-like DNA-binding domains"/>
    <property type="match status" value="1"/>
</dbReference>
<evidence type="ECO:0000313" key="2">
    <source>
        <dbReference type="EMBL" id="SHJ55124.1"/>
    </source>
</evidence>
<dbReference type="Pfam" id="PF13443">
    <property type="entry name" value="HTH_26"/>
    <property type="match status" value="1"/>
</dbReference>
<gene>
    <name evidence="2" type="ORF">SAMN02745725_02797</name>
</gene>
<sequence>MSVDALICYNRLWKLMVDKNINKTQLKDIAHISTNAVAKMSKNEYVSLDTLVKICYALDCGIEDVIEVVIERQDNQ</sequence>
<accession>A0A1M6K872</accession>
<dbReference type="RefSeq" id="WP_072919100.1">
    <property type="nucleotide sequence ID" value="NZ_FQYQ01000028.1"/>
</dbReference>
<dbReference type="PROSITE" id="PS50943">
    <property type="entry name" value="HTH_CROC1"/>
    <property type="match status" value="1"/>
</dbReference>
<dbReference type="OrthoDB" id="9804186at2"/>
<dbReference type="Proteomes" id="UP000184185">
    <property type="component" value="Unassembled WGS sequence"/>
</dbReference>
<dbReference type="Gene3D" id="1.10.260.40">
    <property type="entry name" value="lambda repressor-like DNA-binding domains"/>
    <property type="match status" value="1"/>
</dbReference>
<evidence type="ECO:0000259" key="1">
    <source>
        <dbReference type="PROSITE" id="PS50943"/>
    </source>
</evidence>
<reference evidence="2 3" key="1">
    <citation type="submission" date="2016-11" db="EMBL/GenBank/DDBJ databases">
        <authorList>
            <person name="Jaros S."/>
            <person name="Januszkiewicz K."/>
            <person name="Wedrychowicz H."/>
        </authorList>
    </citation>
    <scope>NUCLEOTIDE SEQUENCE [LARGE SCALE GENOMIC DNA]</scope>
    <source>
        <strain evidence="2 3">DSM 14809</strain>
    </source>
</reference>
<dbReference type="EMBL" id="FQYQ01000028">
    <property type="protein sequence ID" value="SHJ55124.1"/>
    <property type="molecule type" value="Genomic_DNA"/>
</dbReference>
<dbReference type="AlphaFoldDB" id="A0A1M6K872"/>
<organism evidence="2 3">
    <name type="scientific">Pseudobutyrivibrio xylanivorans DSM 14809</name>
    <dbReference type="NCBI Taxonomy" id="1123012"/>
    <lineage>
        <taxon>Bacteria</taxon>
        <taxon>Bacillati</taxon>
        <taxon>Bacillota</taxon>
        <taxon>Clostridia</taxon>
        <taxon>Lachnospirales</taxon>
        <taxon>Lachnospiraceae</taxon>
        <taxon>Pseudobutyrivibrio</taxon>
    </lineage>
</organism>
<feature type="domain" description="HTH cro/C1-type" evidence="1">
    <location>
        <begin position="12"/>
        <end position="65"/>
    </location>
</feature>
<keyword evidence="2" id="KW-0238">DNA-binding</keyword>
<keyword evidence="3" id="KW-1185">Reference proteome</keyword>
<proteinExistence type="predicted"/>
<dbReference type="GO" id="GO:0003677">
    <property type="term" value="F:DNA binding"/>
    <property type="evidence" value="ECO:0007669"/>
    <property type="project" value="UniProtKB-KW"/>
</dbReference>
<evidence type="ECO:0000313" key="3">
    <source>
        <dbReference type="Proteomes" id="UP000184185"/>
    </source>
</evidence>
<dbReference type="InterPro" id="IPR001387">
    <property type="entry name" value="Cro/C1-type_HTH"/>
</dbReference>
<name>A0A1M6K872_PSEXY</name>
<protein>
    <submittedName>
        <fullName evidence="2">DNA-binding transcriptional regulator, XRE family</fullName>
    </submittedName>
</protein>